<accession>A0A914C603</accession>
<dbReference type="AlphaFoldDB" id="A0A914C603"/>
<dbReference type="WBParaSite" id="ACRNAN_Path_298.g1121.t1">
    <property type="protein sequence ID" value="ACRNAN_Path_298.g1121.t1"/>
    <property type="gene ID" value="ACRNAN_Path_298.g1121"/>
</dbReference>
<keyword evidence="1" id="KW-1185">Reference proteome</keyword>
<name>A0A914C603_9BILA</name>
<protein>
    <submittedName>
        <fullName evidence="2">Uncharacterized protein</fullName>
    </submittedName>
</protein>
<organism evidence="1 2">
    <name type="scientific">Acrobeloides nanus</name>
    <dbReference type="NCBI Taxonomy" id="290746"/>
    <lineage>
        <taxon>Eukaryota</taxon>
        <taxon>Metazoa</taxon>
        <taxon>Ecdysozoa</taxon>
        <taxon>Nematoda</taxon>
        <taxon>Chromadorea</taxon>
        <taxon>Rhabditida</taxon>
        <taxon>Tylenchina</taxon>
        <taxon>Cephalobomorpha</taxon>
        <taxon>Cephaloboidea</taxon>
        <taxon>Cephalobidae</taxon>
        <taxon>Acrobeloides</taxon>
    </lineage>
</organism>
<evidence type="ECO:0000313" key="2">
    <source>
        <dbReference type="WBParaSite" id="ACRNAN_Path_298.g1121.t1"/>
    </source>
</evidence>
<dbReference type="Proteomes" id="UP000887540">
    <property type="component" value="Unplaced"/>
</dbReference>
<evidence type="ECO:0000313" key="1">
    <source>
        <dbReference type="Proteomes" id="UP000887540"/>
    </source>
</evidence>
<dbReference type="PANTHER" id="PTHR33651">
    <property type="entry name" value="PROTEIN CBG06246"/>
    <property type="match status" value="1"/>
</dbReference>
<reference evidence="2" key="1">
    <citation type="submission" date="2022-11" db="UniProtKB">
        <authorList>
            <consortium name="WormBaseParasite"/>
        </authorList>
    </citation>
    <scope>IDENTIFICATION</scope>
</reference>
<dbReference type="PANTHER" id="PTHR33651:SF3">
    <property type="entry name" value="PHAGE PROTEIN"/>
    <property type="match status" value="1"/>
</dbReference>
<proteinExistence type="predicted"/>
<sequence>MSNIILGLGDLNSENVGFDENTAAPYIVDFQTSFIDSSVIFEDINHPKTVMSPVYKLKMNLGQFLELVKDKTFDEQLGIAKESIVRWDIDSKLDEAMAKLEEQKIIFNRTDLLFEKGTETVKEYIHLIREKVNRIINP</sequence>